<comment type="caution">
    <text evidence="11">The sequence shown here is derived from an EMBL/GenBank/DDBJ whole genome shotgun (WGS) entry which is preliminary data.</text>
</comment>
<keyword evidence="4" id="KW-0808">Transferase</keyword>
<keyword evidence="3" id="KW-0597">Phosphoprotein</keyword>
<dbReference type="RefSeq" id="WP_331213679.1">
    <property type="nucleotide sequence ID" value="NZ_JAZGQK010000006.1"/>
</dbReference>
<keyword evidence="9" id="KW-0812">Transmembrane</keyword>
<feature type="transmembrane region" description="Helical" evidence="9">
    <location>
        <begin position="39"/>
        <end position="64"/>
    </location>
</feature>
<protein>
    <recommendedName>
        <fullName evidence="2">histidine kinase</fullName>
        <ecNumber evidence="2">2.7.13.3</ecNumber>
    </recommendedName>
</protein>
<dbReference type="Gene3D" id="1.20.5.1930">
    <property type="match status" value="1"/>
</dbReference>
<dbReference type="PANTHER" id="PTHR24421">
    <property type="entry name" value="NITRATE/NITRITE SENSOR PROTEIN NARX-RELATED"/>
    <property type="match status" value="1"/>
</dbReference>
<dbReference type="EC" id="2.7.13.3" evidence="2"/>
<dbReference type="InterPro" id="IPR003594">
    <property type="entry name" value="HATPase_dom"/>
</dbReference>
<evidence type="ECO:0000313" key="11">
    <source>
        <dbReference type="EMBL" id="MEE6258580.1"/>
    </source>
</evidence>
<evidence type="ECO:0000256" key="9">
    <source>
        <dbReference type="SAM" id="Phobius"/>
    </source>
</evidence>
<evidence type="ECO:0000259" key="10">
    <source>
        <dbReference type="SMART" id="SM00387"/>
    </source>
</evidence>
<dbReference type="CDD" id="cd16917">
    <property type="entry name" value="HATPase_UhpB-NarQ-NarX-like"/>
    <property type="match status" value="1"/>
</dbReference>
<evidence type="ECO:0000256" key="7">
    <source>
        <dbReference type="ARBA" id="ARBA00022840"/>
    </source>
</evidence>
<dbReference type="SMART" id="SM00387">
    <property type="entry name" value="HATPase_c"/>
    <property type="match status" value="1"/>
</dbReference>
<evidence type="ECO:0000256" key="2">
    <source>
        <dbReference type="ARBA" id="ARBA00012438"/>
    </source>
</evidence>
<accession>A0ABU7RQ13</accession>
<keyword evidence="6 11" id="KW-0418">Kinase</keyword>
<dbReference type="Proteomes" id="UP001332243">
    <property type="component" value="Unassembled WGS sequence"/>
</dbReference>
<evidence type="ECO:0000256" key="6">
    <source>
        <dbReference type="ARBA" id="ARBA00022777"/>
    </source>
</evidence>
<sequence length="406" mass="43230">MSALSDEATAGSGVASAHHGPGRLLGGLARRWLRLGGGLLLGALTAVVEVTYLLGLGSVLLAAWTRPHGRQQTVHRIVDWIEVGARHLAEVERWRLATFLGCENAADYSGRRAVRYLALRWTVGLLGGAVLLLFGWGVLAGGVWVWEALHGESSPPLLLGQFVLALLGLFLVVQGGLGAVALDRRLARRFLGPSSREVLERRITELASSRAGIVAAVDAERRRIERDLHDGVQQRLVALGLLVGRARRSTDPAKAAELLRQAHEETGRALDELREVAWRVHPTALDNLGLADALARVAEAAGLPVRVDCRLTVRPPRTVETAAYFVVSEAVTNAARHSRAGRVDVVVHDGEGRLTVMITDDGVGGADPDGGGLSGLARRVAAVDGRFEVTSPVGGPTRIRAELPCG</sequence>
<dbReference type="SUPFAM" id="SSF55874">
    <property type="entry name" value="ATPase domain of HSP90 chaperone/DNA topoisomerase II/histidine kinase"/>
    <property type="match status" value="1"/>
</dbReference>
<dbReference type="EMBL" id="JAZGQK010000006">
    <property type="protein sequence ID" value="MEE6258580.1"/>
    <property type="molecule type" value="Genomic_DNA"/>
</dbReference>
<gene>
    <name evidence="11" type="ORF">V1633_08765</name>
</gene>
<feature type="transmembrane region" description="Helical" evidence="9">
    <location>
        <begin position="121"/>
        <end position="146"/>
    </location>
</feature>
<dbReference type="InterPro" id="IPR050482">
    <property type="entry name" value="Sensor_HK_TwoCompSys"/>
</dbReference>
<evidence type="ECO:0000313" key="12">
    <source>
        <dbReference type="Proteomes" id="UP001332243"/>
    </source>
</evidence>
<keyword evidence="12" id="KW-1185">Reference proteome</keyword>
<dbReference type="InterPro" id="IPR036890">
    <property type="entry name" value="HATPase_C_sf"/>
</dbReference>
<name>A0ABU7RQ13_9ACTN</name>
<evidence type="ECO:0000256" key="4">
    <source>
        <dbReference type="ARBA" id="ARBA00022679"/>
    </source>
</evidence>
<feature type="domain" description="Histidine kinase/HSP90-like ATPase" evidence="10">
    <location>
        <begin position="318"/>
        <end position="406"/>
    </location>
</feature>
<keyword evidence="5" id="KW-0547">Nucleotide-binding</keyword>
<dbReference type="GO" id="GO:0016301">
    <property type="term" value="F:kinase activity"/>
    <property type="evidence" value="ECO:0007669"/>
    <property type="project" value="UniProtKB-KW"/>
</dbReference>
<comment type="catalytic activity">
    <reaction evidence="1">
        <text>ATP + protein L-histidine = ADP + protein N-phospho-L-histidine.</text>
        <dbReference type="EC" id="2.7.13.3"/>
    </reaction>
</comment>
<evidence type="ECO:0000256" key="1">
    <source>
        <dbReference type="ARBA" id="ARBA00000085"/>
    </source>
</evidence>
<feature type="transmembrane region" description="Helical" evidence="9">
    <location>
        <begin position="158"/>
        <end position="182"/>
    </location>
</feature>
<organism evidence="11 12">
    <name type="scientific">Plantactinospora sonchi</name>
    <dbReference type="NCBI Taxonomy" id="1544735"/>
    <lineage>
        <taxon>Bacteria</taxon>
        <taxon>Bacillati</taxon>
        <taxon>Actinomycetota</taxon>
        <taxon>Actinomycetes</taxon>
        <taxon>Micromonosporales</taxon>
        <taxon>Micromonosporaceae</taxon>
        <taxon>Plantactinospora</taxon>
    </lineage>
</organism>
<proteinExistence type="predicted"/>
<dbReference type="Gene3D" id="3.30.565.10">
    <property type="entry name" value="Histidine kinase-like ATPase, C-terminal domain"/>
    <property type="match status" value="1"/>
</dbReference>
<evidence type="ECO:0000256" key="5">
    <source>
        <dbReference type="ARBA" id="ARBA00022741"/>
    </source>
</evidence>
<keyword evidence="8" id="KW-0902">Two-component regulatory system</keyword>
<evidence type="ECO:0000256" key="8">
    <source>
        <dbReference type="ARBA" id="ARBA00023012"/>
    </source>
</evidence>
<keyword evidence="7" id="KW-0067">ATP-binding</keyword>
<dbReference type="InterPro" id="IPR011712">
    <property type="entry name" value="Sig_transdc_His_kin_sub3_dim/P"/>
</dbReference>
<evidence type="ECO:0000256" key="3">
    <source>
        <dbReference type="ARBA" id="ARBA00022553"/>
    </source>
</evidence>
<reference evidence="11 12" key="1">
    <citation type="submission" date="2024-01" db="EMBL/GenBank/DDBJ databases">
        <title>Genome insights into Plantactinospora sonchi sp. nov.</title>
        <authorList>
            <person name="Wang L."/>
        </authorList>
    </citation>
    <scope>NUCLEOTIDE SEQUENCE [LARGE SCALE GENOMIC DNA]</scope>
    <source>
        <strain evidence="11 12">NEAU-QY2</strain>
    </source>
</reference>
<dbReference type="PANTHER" id="PTHR24421:SF10">
    <property type="entry name" value="NITRATE_NITRITE SENSOR PROTEIN NARQ"/>
    <property type="match status" value="1"/>
</dbReference>
<keyword evidence="9" id="KW-1133">Transmembrane helix</keyword>
<dbReference type="Pfam" id="PF07730">
    <property type="entry name" value="HisKA_3"/>
    <property type="match status" value="1"/>
</dbReference>
<keyword evidence="9" id="KW-0472">Membrane</keyword>
<dbReference type="Pfam" id="PF02518">
    <property type="entry name" value="HATPase_c"/>
    <property type="match status" value="1"/>
</dbReference>